<dbReference type="InterPro" id="IPR004111">
    <property type="entry name" value="Repressor_TetR_C"/>
</dbReference>
<dbReference type="GO" id="GO:0045892">
    <property type="term" value="P:negative regulation of DNA-templated transcription"/>
    <property type="evidence" value="ECO:0007669"/>
    <property type="project" value="InterPro"/>
</dbReference>
<dbReference type="Pfam" id="PF02909">
    <property type="entry name" value="TetR_C_1"/>
    <property type="match status" value="1"/>
</dbReference>
<dbReference type="PANTHER" id="PTHR30055">
    <property type="entry name" value="HTH-TYPE TRANSCRIPTIONAL REGULATOR RUTR"/>
    <property type="match status" value="1"/>
</dbReference>
<dbReference type="RefSeq" id="WP_157388060.1">
    <property type="nucleotide sequence ID" value="NZ_WRPP01000002.1"/>
</dbReference>
<organism evidence="7 8">
    <name type="scientific">Nocardia terrae</name>
    <dbReference type="NCBI Taxonomy" id="2675851"/>
    <lineage>
        <taxon>Bacteria</taxon>
        <taxon>Bacillati</taxon>
        <taxon>Actinomycetota</taxon>
        <taxon>Actinomycetes</taxon>
        <taxon>Mycobacteriales</taxon>
        <taxon>Nocardiaceae</taxon>
        <taxon>Nocardia</taxon>
    </lineage>
</organism>
<comment type="caution">
    <text evidence="7">The sequence shown here is derived from an EMBL/GenBank/DDBJ whole genome shotgun (WGS) entry which is preliminary data.</text>
</comment>
<dbReference type="InterPro" id="IPR036271">
    <property type="entry name" value="Tet_transcr_reg_TetR-rel_C_sf"/>
</dbReference>
<dbReference type="EMBL" id="WRPP01000002">
    <property type="protein sequence ID" value="MVU78616.1"/>
    <property type="molecule type" value="Genomic_DNA"/>
</dbReference>
<dbReference type="GO" id="GO:0000976">
    <property type="term" value="F:transcription cis-regulatory region binding"/>
    <property type="evidence" value="ECO:0007669"/>
    <property type="project" value="TreeGrafter"/>
</dbReference>
<feature type="DNA-binding region" description="H-T-H motif" evidence="4">
    <location>
        <begin position="49"/>
        <end position="68"/>
    </location>
</feature>
<evidence type="ECO:0000256" key="1">
    <source>
        <dbReference type="ARBA" id="ARBA00023015"/>
    </source>
</evidence>
<dbReference type="SUPFAM" id="SSF48498">
    <property type="entry name" value="Tetracyclin repressor-like, C-terminal domain"/>
    <property type="match status" value="1"/>
</dbReference>
<dbReference type="InterPro" id="IPR001647">
    <property type="entry name" value="HTH_TetR"/>
</dbReference>
<dbReference type="Gene3D" id="1.10.10.60">
    <property type="entry name" value="Homeodomain-like"/>
    <property type="match status" value="1"/>
</dbReference>
<dbReference type="AlphaFoldDB" id="A0A7K1UW47"/>
<feature type="domain" description="HTH tetR-type" evidence="6">
    <location>
        <begin position="26"/>
        <end position="86"/>
    </location>
</feature>
<keyword evidence="8" id="KW-1185">Reference proteome</keyword>
<evidence type="ECO:0000313" key="8">
    <source>
        <dbReference type="Proteomes" id="UP000466794"/>
    </source>
</evidence>
<accession>A0A7K1UW47</accession>
<proteinExistence type="predicted"/>
<dbReference type="Pfam" id="PF00440">
    <property type="entry name" value="TetR_N"/>
    <property type="match status" value="1"/>
</dbReference>
<evidence type="ECO:0000256" key="5">
    <source>
        <dbReference type="SAM" id="MobiDB-lite"/>
    </source>
</evidence>
<reference evidence="7 8" key="1">
    <citation type="submission" date="2019-12" db="EMBL/GenBank/DDBJ databases">
        <title>Nocardia sp. nov. ET3-3 isolated from soil.</title>
        <authorList>
            <person name="Kanchanasin P."/>
            <person name="Tanasupawat S."/>
            <person name="Yuki M."/>
            <person name="Kudo T."/>
        </authorList>
    </citation>
    <scope>NUCLEOTIDE SEQUENCE [LARGE SCALE GENOMIC DNA]</scope>
    <source>
        <strain evidence="7 8">ET3-3</strain>
    </source>
</reference>
<dbReference type="GO" id="GO:0003700">
    <property type="term" value="F:DNA-binding transcription factor activity"/>
    <property type="evidence" value="ECO:0007669"/>
    <property type="project" value="TreeGrafter"/>
</dbReference>
<dbReference type="PROSITE" id="PS50977">
    <property type="entry name" value="HTH_TETR_2"/>
    <property type="match status" value="1"/>
</dbReference>
<feature type="region of interest" description="Disordered" evidence="5">
    <location>
        <begin position="1"/>
        <end position="21"/>
    </location>
</feature>
<keyword evidence="3" id="KW-0804">Transcription</keyword>
<dbReference type="Gene3D" id="1.10.357.10">
    <property type="entry name" value="Tetracycline Repressor, domain 2"/>
    <property type="match status" value="1"/>
</dbReference>
<sequence>MEGADVTEDAQPVVWSKTRRDPARRAPSVERIVETALAIADAEGLEAVSMRRVATELASGTASMYRYVANRDELLDLMIDAAQGDIALPPLTGDGRADLAALARQRRETLLRHRWLGAELTGRPALGPNALRRFDAGIAAALQLTADIGLAAQLVDTVSAYVHGTVTQEVAELRAQQRTGLSEDQWRASVGPYLRDALATGAYPALARRLHEAEDPTDAERFEFGLACVLEGVSRAARSPR</sequence>
<evidence type="ECO:0000256" key="2">
    <source>
        <dbReference type="ARBA" id="ARBA00023125"/>
    </source>
</evidence>
<dbReference type="InterPro" id="IPR050109">
    <property type="entry name" value="HTH-type_TetR-like_transc_reg"/>
</dbReference>
<name>A0A7K1UW47_9NOCA</name>
<keyword evidence="2 4" id="KW-0238">DNA-binding</keyword>
<dbReference type="SUPFAM" id="SSF46689">
    <property type="entry name" value="Homeodomain-like"/>
    <property type="match status" value="1"/>
</dbReference>
<evidence type="ECO:0000313" key="7">
    <source>
        <dbReference type="EMBL" id="MVU78616.1"/>
    </source>
</evidence>
<dbReference type="PANTHER" id="PTHR30055:SF151">
    <property type="entry name" value="TRANSCRIPTIONAL REGULATORY PROTEIN"/>
    <property type="match status" value="1"/>
</dbReference>
<dbReference type="InterPro" id="IPR009057">
    <property type="entry name" value="Homeodomain-like_sf"/>
</dbReference>
<dbReference type="Proteomes" id="UP000466794">
    <property type="component" value="Unassembled WGS sequence"/>
</dbReference>
<evidence type="ECO:0000259" key="6">
    <source>
        <dbReference type="PROSITE" id="PS50977"/>
    </source>
</evidence>
<gene>
    <name evidence="7" type="ORF">GPX89_15340</name>
</gene>
<protein>
    <submittedName>
        <fullName evidence="7">TetR family transcriptional regulator</fullName>
    </submittedName>
</protein>
<keyword evidence="1" id="KW-0805">Transcription regulation</keyword>
<evidence type="ECO:0000256" key="4">
    <source>
        <dbReference type="PROSITE-ProRule" id="PRU00335"/>
    </source>
</evidence>
<evidence type="ECO:0000256" key="3">
    <source>
        <dbReference type="ARBA" id="ARBA00023163"/>
    </source>
</evidence>